<keyword evidence="4" id="KW-1185">Reference proteome</keyword>
<keyword evidence="1" id="KW-0472">Membrane</keyword>
<feature type="transmembrane region" description="Helical" evidence="1">
    <location>
        <begin position="55"/>
        <end position="76"/>
    </location>
</feature>
<proteinExistence type="predicted"/>
<dbReference type="AlphaFoldDB" id="A0A0R0IJC8"/>
<organism evidence="2">
    <name type="scientific">Glycine max</name>
    <name type="common">Soybean</name>
    <name type="synonym">Glycine hispida</name>
    <dbReference type="NCBI Taxonomy" id="3847"/>
    <lineage>
        <taxon>Eukaryota</taxon>
        <taxon>Viridiplantae</taxon>
        <taxon>Streptophyta</taxon>
        <taxon>Embryophyta</taxon>
        <taxon>Tracheophyta</taxon>
        <taxon>Spermatophyta</taxon>
        <taxon>Magnoliopsida</taxon>
        <taxon>eudicotyledons</taxon>
        <taxon>Gunneridae</taxon>
        <taxon>Pentapetalae</taxon>
        <taxon>rosids</taxon>
        <taxon>fabids</taxon>
        <taxon>Fabales</taxon>
        <taxon>Fabaceae</taxon>
        <taxon>Papilionoideae</taxon>
        <taxon>50 kb inversion clade</taxon>
        <taxon>NPAAA clade</taxon>
        <taxon>indigoferoid/millettioid clade</taxon>
        <taxon>Phaseoleae</taxon>
        <taxon>Glycine</taxon>
        <taxon>Glycine subgen. Soja</taxon>
    </lineage>
</organism>
<sequence>MPQLCIQEIHRRKIFGFEIFCYYSTWLAINLQPCFPNMAKLKACKCLNLIPSSSFFIVILSQFSWLMPLLCCLLGTHQNEFIIFYKSSSRVEGSKQTPM</sequence>
<keyword evidence="1" id="KW-0812">Transmembrane</keyword>
<accession>A0A0R0IJC8</accession>
<name>A0A0R0IJC8_SOYBN</name>
<dbReference type="InParanoid" id="A0A0R0IJC8"/>
<gene>
    <name evidence="2" type="ORF">GLYMA_08G090900</name>
</gene>
<reference evidence="3" key="2">
    <citation type="submission" date="2018-02" db="UniProtKB">
        <authorList>
            <consortium name="EnsemblPlants"/>
        </authorList>
    </citation>
    <scope>IDENTIFICATION</scope>
    <source>
        <strain evidence="3">Williams 82</strain>
    </source>
</reference>
<dbReference type="EnsemblPlants" id="KRH42460">
    <property type="protein sequence ID" value="KRH42460"/>
    <property type="gene ID" value="GLYMA_08G090900"/>
</dbReference>
<evidence type="ECO:0000313" key="2">
    <source>
        <dbReference type="EMBL" id="KRH42460.1"/>
    </source>
</evidence>
<evidence type="ECO:0000256" key="1">
    <source>
        <dbReference type="SAM" id="Phobius"/>
    </source>
</evidence>
<keyword evidence="1" id="KW-1133">Transmembrane helix</keyword>
<protein>
    <submittedName>
        <fullName evidence="2 3">Uncharacterized protein</fullName>
    </submittedName>
</protein>
<reference evidence="2 3" key="1">
    <citation type="journal article" date="2010" name="Nature">
        <title>Genome sequence of the palaeopolyploid soybean.</title>
        <authorList>
            <person name="Schmutz J."/>
            <person name="Cannon S.B."/>
            <person name="Schlueter J."/>
            <person name="Ma J."/>
            <person name="Mitros T."/>
            <person name="Nelson W."/>
            <person name="Hyten D.L."/>
            <person name="Song Q."/>
            <person name="Thelen J.J."/>
            <person name="Cheng J."/>
            <person name="Xu D."/>
            <person name="Hellsten U."/>
            <person name="May G.D."/>
            <person name="Yu Y."/>
            <person name="Sakurai T."/>
            <person name="Umezawa T."/>
            <person name="Bhattacharyya M.K."/>
            <person name="Sandhu D."/>
            <person name="Valliyodan B."/>
            <person name="Lindquist E."/>
            <person name="Peto M."/>
            <person name="Grant D."/>
            <person name="Shu S."/>
            <person name="Goodstein D."/>
            <person name="Barry K."/>
            <person name="Futrell-Griggs M."/>
            <person name="Abernathy B."/>
            <person name="Du J."/>
            <person name="Tian Z."/>
            <person name="Zhu L."/>
            <person name="Gill N."/>
            <person name="Joshi T."/>
            <person name="Libault M."/>
            <person name="Sethuraman A."/>
            <person name="Zhang X.-C."/>
            <person name="Shinozaki K."/>
            <person name="Nguyen H.T."/>
            <person name="Wing R.A."/>
            <person name="Cregan P."/>
            <person name="Specht J."/>
            <person name="Grimwood J."/>
            <person name="Rokhsar D."/>
            <person name="Stacey G."/>
            <person name="Shoemaker R.C."/>
            <person name="Jackson S.A."/>
        </authorList>
    </citation>
    <scope>NUCLEOTIDE SEQUENCE</scope>
    <source>
        <strain evidence="3">cv. Williams 82</strain>
        <tissue evidence="2">Callus</tissue>
    </source>
</reference>
<reference evidence="2" key="3">
    <citation type="submission" date="2018-07" db="EMBL/GenBank/DDBJ databases">
        <title>WGS assembly of Glycine max.</title>
        <authorList>
            <person name="Schmutz J."/>
            <person name="Cannon S."/>
            <person name="Schlueter J."/>
            <person name="Ma J."/>
            <person name="Mitros T."/>
            <person name="Nelson W."/>
            <person name="Hyten D."/>
            <person name="Song Q."/>
            <person name="Thelen J."/>
            <person name="Cheng J."/>
            <person name="Xu D."/>
            <person name="Hellsten U."/>
            <person name="May G."/>
            <person name="Yu Y."/>
            <person name="Sakurai T."/>
            <person name="Umezawa T."/>
            <person name="Bhattacharyya M."/>
            <person name="Sandhu D."/>
            <person name="Valliyodan B."/>
            <person name="Lindquist E."/>
            <person name="Peto M."/>
            <person name="Grant D."/>
            <person name="Shu S."/>
            <person name="Goodstein D."/>
            <person name="Barry K."/>
            <person name="Futrell-Griggs M."/>
            <person name="Abernathy B."/>
            <person name="Du J."/>
            <person name="Tian Z."/>
            <person name="Zhu L."/>
            <person name="Gill N."/>
            <person name="Joshi T."/>
            <person name="Libault M."/>
            <person name="Sethuraman A."/>
            <person name="Zhang X."/>
            <person name="Shinozaki K."/>
            <person name="Nguyen H."/>
            <person name="Wing R."/>
            <person name="Cregan P."/>
            <person name="Specht J."/>
            <person name="Grimwood J."/>
            <person name="Rokhsar D."/>
            <person name="Stacey G."/>
            <person name="Shoemaker R."/>
            <person name="Jackson S."/>
        </authorList>
    </citation>
    <scope>NUCLEOTIDE SEQUENCE</scope>
    <source>
        <tissue evidence="2">Callus</tissue>
    </source>
</reference>
<dbReference type="Gramene" id="KRH42460">
    <property type="protein sequence ID" value="KRH42460"/>
    <property type="gene ID" value="GLYMA_08G090900"/>
</dbReference>
<evidence type="ECO:0000313" key="3">
    <source>
        <dbReference type="EnsemblPlants" id="KRH42460"/>
    </source>
</evidence>
<evidence type="ECO:0000313" key="4">
    <source>
        <dbReference type="Proteomes" id="UP000008827"/>
    </source>
</evidence>
<dbReference type="Proteomes" id="UP000008827">
    <property type="component" value="Chromosome 8"/>
</dbReference>
<dbReference type="EMBL" id="CM000841">
    <property type="protein sequence ID" value="KRH42460.1"/>
    <property type="molecule type" value="Genomic_DNA"/>
</dbReference>